<comment type="caution">
    <text evidence="1">The sequence shown here is derived from an EMBL/GenBank/DDBJ whole genome shotgun (WGS) entry which is preliminary data.</text>
</comment>
<dbReference type="AlphaFoldDB" id="A0A7Y6V9Z3"/>
<organism evidence="1 2">
    <name type="scientific">Vreelandella maris</name>
    <dbReference type="NCBI Taxonomy" id="2729617"/>
    <lineage>
        <taxon>Bacteria</taxon>
        <taxon>Pseudomonadati</taxon>
        <taxon>Pseudomonadota</taxon>
        <taxon>Gammaproteobacteria</taxon>
        <taxon>Oceanospirillales</taxon>
        <taxon>Halomonadaceae</taxon>
        <taxon>Vreelandella</taxon>
    </lineage>
</organism>
<protein>
    <submittedName>
        <fullName evidence="1">Uncharacterized protein</fullName>
    </submittedName>
</protein>
<evidence type="ECO:0000313" key="2">
    <source>
        <dbReference type="Proteomes" id="UP000589984"/>
    </source>
</evidence>
<dbReference type="EMBL" id="JABWCV010000013">
    <property type="protein sequence ID" value="NVF15001.1"/>
    <property type="molecule type" value="Genomic_DNA"/>
</dbReference>
<dbReference type="Proteomes" id="UP000589984">
    <property type="component" value="Unassembled WGS sequence"/>
</dbReference>
<sequence>MLDDMKRRFWKSYSRAKQESMDKPRYYVVGNGVMTMKASEVVHAKSFRDQLDASERLERHLKSPQI</sequence>
<dbReference type="RefSeq" id="WP_176303855.1">
    <property type="nucleotide sequence ID" value="NZ_JABWCV010000013.1"/>
</dbReference>
<proteinExistence type="predicted"/>
<accession>A0A7Y6V9Z3</accession>
<evidence type="ECO:0000313" key="1">
    <source>
        <dbReference type="EMBL" id="NVF15001.1"/>
    </source>
</evidence>
<keyword evidence="2" id="KW-1185">Reference proteome</keyword>
<name>A0A7Y6V9Z3_9GAMM</name>
<gene>
    <name evidence="1" type="ORF">HUO07_12590</name>
</gene>
<reference evidence="1 2" key="1">
    <citation type="submission" date="2020-06" db="EMBL/GenBank/DDBJ databases">
        <title>Halomonas sp. QX-1 draft genome sequence.</title>
        <authorList>
            <person name="Qiu X."/>
        </authorList>
    </citation>
    <scope>NUCLEOTIDE SEQUENCE [LARGE SCALE GENOMIC DNA]</scope>
    <source>
        <strain evidence="1 2">QX-1</strain>
    </source>
</reference>